<proteinExistence type="predicted"/>
<dbReference type="GO" id="GO:0016126">
    <property type="term" value="P:sterol biosynthetic process"/>
    <property type="evidence" value="ECO:0007669"/>
    <property type="project" value="TreeGrafter"/>
</dbReference>
<accession>A0A8A4ZFR6</accession>
<dbReference type="GO" id="GO:0003838">
    <property type="term" value="F:sterol 24-C-methyltransferase activity"/>
    <property type="evidence" value="ECO:0007669"/>
    <property type="project" value="TreeGrafter"/>
</dbReference>
<dbReference type="Gene3D" id="3.40.50.150">
    <property type="entry name" value="Vaccinia Virus protein VP39"/>
    <property type="match status" value="1"/>
</dbReference>
<evidence type="ECO:0000256" key="1">
    <source>
        <dbReference type="ARBA" id="ARBA00022679"/>
    </source>
</evidence>
<reference evidence="3" key="1">
    <citation type="submission" date="2021-03" db="EMBL/GenBank/DDBJ databases">
        <title>Pengzhenrongella sicca gen. nov., sp. nov., a new member of suborder Micrococcineae isolated from High-Arctic tundra soil.</title>
        <authorList>
            <person name="Peng F."/>
        </authorList>
    </citation>
    <scope>NUCLEOTIDE SEQUENCE</scope>
    <source>
        <strain evidence="3">LRZ-2</strain>
    </source>
</reference>
<evidence type="ECO:0000313" key="3">
    <source>
        <dbReference type="EMBL" id="QTE30852.1"/>
    </source>
</evidence>
<dbReference type="PANTHER" id="PTHR44068">
    <property type="entry name" value="ZGC:194242"/>
    <property type="match status" value="1"/>
</dbReference>
<dbReference type="InterPro" id="IPR029063">
    <property type="entry name" value="SAM-dependent_MTases_sf"/>
</dbReference>
<dbReference type="CDD" id="cd02440">
    <property type="entry name" value="AdoMet_MTases"/>
    <property type="match status" value="1"/>
</dbReference>
<dbReference type="AlphaFoldDB" id="A0A8A4ZFR6"/>
<evidence type="ECO:0000259" key="2">
    <source>
        <dbReference type="Pfam" id="PF08241"/>
    </source>
</evidence>
<keyword evidence="1" id="KW-0808">Transferase</keyword>
<dbReference type="InterPro" id="IPR050447">
    <property type="entry name" value="Erg6_SMT_methyltransf"/>
</dbReference>
<name>A0A8A4ZFR6_9MICO</name>
<dbReference type="RefSeq" id="WP_227425229.1">
    <property type="nucleotide sequence ID" value="NZ_CP071868.1"/>
</dbReference>
<sequence length="267" mass="29045">MGAKQLAWRACYELLAARVREPGWAFMNYGYAPVGAGAGLGASPQVELDPRDEPDRYCIQLFRHALAGTEVRGADVLEVGSGRGGGAAHVSRYLHPRSTTGLDFSRRAVELSRRHRRGPGLSFVAGDAQAMPFAAESFDVVVNIESSHCYASMDAFLAEAHRVLRPGGVLAWADLRDAAGLATLHAQLARSPLRCEAELDITANVLRAMELDNERKLALIDAWIPRGFQRAIRPFAGIRGTRNHEGLARGDVRYLSARLVKPEAPPP</sequence>
<protein>
    <submittedName>
        <fullName evidence="3">Methyltransferase domain-containing protein</fullName>
    </submittedName>
</protein>
<dbReference type="GO" id="GO:0032259">
    <property type="term" value="P:methylation"/>
    <property type="evidence" value="ECO:0007669"/>
    <property type="project" value="UniProtKB-KW"/>
</dbReference>
<dbReference type="KEGG" id="psic:J4E96_07960"/>
<feature type="domain" description="Methyltransferase type 11" evidence="2">
    <location>
        <begin position="77"/>
        <end position="171"/>
    </location>
</feature>
<gene>
    <name evidence="3" type="ORF">J4E96_07960</name>
</gene>
<dbReference type="PANTHER" id="PTHR44068:SF1">
    <property type="entry name" value="HYPOTHETICAL LOC100005854"/>
    <property type="match status" value="1"/>
</dbReference>
<evidence type="ECO:0000313" key="4">
    <source>
        <dbReference type="Proteomes" id="UP000663937"/>
    </source>
</evidence>
<organism evidence="3 4">
    <name type="scientific">Pengzhenrongella sicca</name>
    <dbReference type="NCBI Taxonomy" id="2819238"/>
    <lineage>
        <taxon>Bacteria</taxon>
        <taxon>Bacillati</taxon>
        <taxon>Actinomycetota</taxon>
        <taxon>Actinomycetes</taxon>
        <taxon>Micrococcales</taxon>
        <taxon>Pengzhenrongella</taxon>
    </lineage>
</organism>
<dbReference type="Pfam" id="PF08241">
    <property type="entry name" value="Methyltransf_11"/>
    <property type="match status" value="1"/>
</dbReference>
<keyword evidence="3" id="KW-0489">Methyltransferase</keyword>
<dbReference type="SUPFAM" id="SSF53335">
    <property type="entry name" value="S-adenosyl-L-methionine-dependent methyltransferases"/>
    <property type="match status" value="1"/>
</dbReference>
<dbReference type="InterPro" id="IPR013216">
    <property type="entry name" value="Methyltransf_11"/>
</dbReference>
<dbReference type="EMBL" id="CP071868">
    <property type="protein sequence ID" value="QTE30852.1"/>
    <property type="molecule type" value="Genomic_DNA"/>
</dbReference>
<keyword evidence="4" id="KW-1185">Reference proteome</keyword>
<dbReference type="Proteomes" id="UP000663937">
    <property type="component" value="Chromosome"/>
</dbReference>